<comment type="subcellular location">
    <subcellularLocation>
        <location evidence="1">Membrane</location>
        <topology evidence="1">Multi-pass membrane protein</topology>
    </subcellularLocation>
</comment>
<dbReference type="GO" id="GO:0015297">
    <property type="term" value="F:antiporter activity"/>
    <property type="evidence" value="ECO:0007669"/>
    <property type="project" value="UniProtKB-KW"/>
</dbReference>
<evidence type="ECO:0000313" key="12">
    <source>
        <dbReference type="Proteomes" id="UP000321400"/>
    </source>
</evidence>
<keyword evidence="8 9" id="KW-0472">Membrane</keyword>
<gene>
    <name evidence="11" type="ORF">HAL01_15370</name>
</gene>
<evidence type="ECO:0000256" key="9">
    <source>
        <dbReference type="SAM" id="Phobius"/>
    </source>
</evidence>
<dbReference type="InterPro" id="IPR038770">
    <property type="entry name" value="Na+/solute_symporter_sf"/>
</dbReference>
<evidence type="ECO:0000313" key="11">
    <source>
        <dbReference type="EMBL" id="GEN57073.1"/>
    </source>
</evidence>
<dbReference type="Gene3D" id="1.20.1530.20">
    <property type="match status" value="1"/>
</dbReference>
<dbReference type="GO" id="GO:0016020">
    <property type="term" value="C:membrane"/>
    <property type="evidence" value="ECO:0007669"/>
    <property type="project" value="UniProtKB-SubCell"/>
</dbReference>
<dbReference type="SUPFAM" id="SSF52402">
    <property type="entry name" value="Adenine nucleotide alpha hydrolases-like"/>
    <property type="match status" value="1"/>
</dbReference>
<keyword evidence="3" id="KW-0813">Transport</keyword>
<dbReference type="AlphaFoldDB" id="A0A511X2B9"/>
<evidence type="ECO:0000256" key="7">
    <source>
        <dbReference type="ARBA" id="ARBA00023065"/>
    </source>
</evidence>
<evidence type="ECO:0000256" key="3">
    <source>
        <dbReference type="ARBA" id="ARBA00022448"/>
    </source>
</evidence>
<feature type="transmembrane region" description="Helical" evidence="9">
    <location>
        <begin position="296"/>
        <end position="316"/>
    </location>
</feature>
<keyword evidence="6 9" id="KW-1133">Transmembrane helix</keyword>
<evidence type="ECO:0000256" key="5">
    <source>
        <dbReference type="ARBA" id="ARBA00022692"/>
    </source>
</evidence>
<feature type="transmembrane region" description="Helical" evidence="9">
    <location>
        <begin position="58"/>
        <end position="77"/>
    </location>
</feature>
<feature type="transmembrane region" description="Helical" evidence="9">
    <location>
        <begin position="267"/>
        <end position="290"/>
    </location>
</feature>
<feature type="transmembrane region" description="Helical" evidence="9">
    <location>
        <begin position="328"/>
        <end position="348"/>
    </location>
</feature>
<sequence length="684" mass="75204">MFENITEPVIIVAVAMIIFLATPLLMKKINLPGIVGPILAGVVLGPNGLNLLARDSTIELLGTVGLLFIIFIAGLELDIDGFLKYRHRSLVFGLLSFFGPLILGFTVGILFQFSVAGSLLIGSIVGSHTLLSYPIASKLGLTKQKAVITTVGGTLVTDVLAMLFLAIISGMSAGDVGVQFWVRLLVSTTIYVGLVFIIIPSLTKHVFRLNGLDGASEFNYVMVVLFVSGWMAMYAGLEPIIGAFLAGLSLNRYIFSQGALMNRINFTANALFIPFFLLSVGMLMNVAALFSSVRALLLTLFITFSLLVGKSIAAYLTTRLFHYSKDEAWLVLGLTIPQAAATLAATLVGFDLELINQNTVNAIIIMILISTIIGPFLTEKHGRRLLNDTPVETTASKRAERILIPMSNPTSVEPLMDLGFLVRASLKSTEPLYPLKVVKKHAKQAEHDVIDAEKMLGHAIFYAAGAEVPVRPLTRVGLNVGKTIERTITEESITTVISGWSGTPTQSEKMFGTIIDNVIDHTYIRHLIVKEDEPIQMTKRLVVILPKQVVYKPGFSDAIHITKNIVKQLSCKVLYVVMDDDFEKTKQAIEAIKPVNNPSFTHLPDWFLVERYCLKLPSHDLILAISARKGTIGWHPSLDELPRKLSLHSTHNFIVFYPYENYELDVRGQRQTPVSVIGAHYDES</sequence>
<name>A0A511X2B9_9BACI</name>
<evidence type="ECO:0000259" key="10">
    <source>
        <dbReference type="Pfam" id="PF00999"/>
    </source>
</evidence>
<proteinExistence type="inferred from homology"/>
<feature type="domain" description="Cation/H+ exchanger transmembrane" evidence="10">
    <location>
        <begin position="17"/>
        <end position="377"/>
    </location>
</feature>
<evidence type="ECO:0000256" key="8">
    <source>
        <dbReference type="ARBA" id="ARBA00023136"/>
    </source>
</evidence>
<feature type="transmembrane region" description="Helical" evidence="9">
    <location>
        <begin position="33"/>
        <end position="52"/>
    </location>
</feature>
<feature type="transmembrane region" description="Helical" evidence="9">
    <location>
        <begin position="89"/>
        <end position="111"/>
    </location>
</feature>
<feature type="transmembrane region" description="Helical" evidence="9">
    <location>
        <begin position="147"/>
        <end position="168"/>
    </location>
</feature>
<accession>A0A511X2B9</accession>
<evidence type="ECO:0000256" key="6">
    <source>
        <dbReference type="ARBA" id="ARBA00022989"/>
    </source>
</evidence>
<evidence type="ECO:0000256" key="1">
    <source>
        <dbReference type="ARBA" id="ARBA00004141"/>
    </source>
</evidence>
<organism evidence="11 12">
    <name type="scientific">Halolactibacillus alkaliphilus</name>
    <dbReference type="NCBI Taxonomy" id="442899"/>
    <lineage>
        <taxon>Bacteria</taxon>
        <taxon>Bacillati</taxon>
        <taxon>Bacillota</taxon>
        <taxon>Bacilli</taxon>
        <taxon>Bacillales</taxon>
        <taxon>Bacillaceae</taxon>
        <taxon>Halolactibacillus</taxon>
    </lineage>
</organism>
<feature type="transmembrane region" description="Helical" evidence="9">
    <location>
        <begin position="6"/>
        <end position="26"/>
    </location>
</feature>
<protein>
    <submittedName>
        <fullName evidence="11">Sodium:proton antiporter</fullName>
    </submittedName>
</protein>
<evidence type="ECO:0000256" key="2">
    <source>
        <dbReference type="ARBA" id="ARBA00005551"/>
    </source>
</evidence>
<dbReference type="EMBL" id="BJYE01000018">
    <property type="protein sequence ID" value="GEN57073.1"/>
    <property type="molecule type" value="Genomic_DNA"/>
</dbReference>
<dbReference type="Proteomes" id="UP000321400">
    <property type="component" value="Unassembled WGS sequence"/>
</dbReference>
<dbReference type="PANTHER" id="PTHR43562:SF4">
    <property type="entry name" value="NA(+)_H(+) ANTIPORTER NHAS5"/>
    <property type="match status" value="1"/>
</dbReference>
<keyword evidence="4" id="KW-0050">Antiport</keyword>
<dbReference type="OrthoDB" id="9793589at2"/>
<keyword evidence="12" id="KW-1185">Reference proteome</keyword>
<comment type="similarity">
    <text evidence="2">Belongs to the monovalent cation:proton antiporter 2 (CPA2) transporter (TC 2.A.37) family.</text>
</comment>
<feature type="transmembrane region" description="Helical" evidence="9">
    <location>
        <begin position="117"/>
        <end position="135"/>
    </location>
</feature>
<comment type="caution">
    <text evidence="11">The sequence shown here is derived from an EMBL/GenBank/DDBJ whole genome shotgun (WGS) entry which is preliminary data.</text>
</comment>
<keyword evidence="7" id="KW-0406">Ion transport</keyword>
<feature type="transmembrane region" description="Helical" evidence="9">
    <location>
        <begin position="360"/>
        <end position="377"/>
    </location>
</feature>
<dbReference type="InterPro" id="IPR006153">
    <property type="entry name" value="Cation/H_exchanger_TM"/>
</dbReference>
<feature type="transmembrane region" description="Helical" evidence="9">
    <location>
        <begin position="180"/>
        <end position="202"/>
    </location>
</feature>
<keyword evidence="5 9" id="KW-0812">Transmembrane</keyword>
<dbReference type="Pfam" id="PF00999">
    <property type="entry name" value="Na_H_Exchanger"/>
    <property type="match status" value="1"/>
</dbReference>
<dbReference type="GO" id="GO:1902600">
    <property type="term" value="P:proton transmembrane transport"/>
    <property type="evidence" value="ECO:0007669"/>
    <property type="project" value="InterPro"/>
</dbReference>
<reference evidence="11 12" key="1">
    <citation type="submission" date="2019-07" db="EMBL/GenBank/DDBJ databases">
        <title>Whole genome shotgun sequence of Halolactibacillus alkaliphilus NBRC 103919.</title>
        <authorList>
            <person name="Hosoyama A."/>
            <person name="Uohara A."/>
            <person name="Ohji S."/>
            <person name="Ichikawa N."/>
        </authorList>
    </citation>
    <scope>NUCLEOTIDE SEQUENCE [LARGE SCALE GENOMIC DNA]</scope>
    <source>
        <strain evidence="11 12">NBRC 103919</strain>
    </source>
</reference>
<dbReference type="PANTHER" id="PTHR43562">
    <property type="entry name" value="NAPA-TYPE SODIUM/HYDROGEN ANTIPORTER"/>
    <property type="match status" value="1"/>
</dbReference>
<dbReference type="RefSeq" id="WP_089802173.1">
    <property type="nucleotide sequence ID" value="NZ_BJYE01000018.1"/>
</dbReference>
<dbReference type="STRING" id="442899.SAMN05720591_11844"/>
<evidence type="ECO:0000256" key="4">
    <source>
        <dbReference type="ARBA" id="ARBA00022449"/>
    </source>
</evidence>